<evidence type="ECO:0000313" key="2">
    <source>
        <dbReference type="EMBL" id="TDO51495.1"/>
    </source>
</evidence>
<dbReference type="RefSeq" id="WP_133799437.1">
    <property type="nucleotide sequence ID" value="NZ_SNWQ01000003.1"/>
</dbReference>
<keyword evidence="3" id="KW-1185">Reference proteome</keyword>
<gene>
    <name evidence="2" type="ORF">EV643_103234</name>
</gene>
<name>A0A4R6KM79_9ACTN</name>
<proteinExistence type="predicted"/>
<dbReference type="InterPro" id="IPR009061">
    <property type="entry name" value="DNA-bd_dom_put_sf"/>
</dbReference>
<feature type="domain" description="Helix-turn-helix" evidence="1">
    <location>
        <begin position="6"/>
        <end position="55"/>
    </location>
</feature>
<dbReference type="OrthoDB" id="4330189at2"/>
<sequence>MARKLLHLKEAADRLRRSESQLRWMVHNGTAPPSAVIAGRRMFDEDLLDRWIEEQFDAETGG</sequence>
<protein>
    <submittedName>
        <fullName evidence="2">Helix-turn-helix protein</fullName>
    </submittedName>
</protein>
<dbReference type="Proteomes" id="UP000295388">
    <property type="component" value="Unassembled WGS sequence"/>
</dbReference>
<accession>A0A4R6KM79</accession>
<evidence type="ECO:0000259" key="1">
    <source>
        <dbReference type="Pfam" id="PF12728"/>
    </source>
</evidence>
<dbReference type="Pfam" id="PF12728">
    <property type="entry name" value="HTH_17"/>
    <property type="match status" value="1"/>
</dbReference>
<evidence type="ECO:0000313" key="3">
    <source>
        <dbReference type="Proteomes" id="UP000295388"/>
    </source>
</evidence>
<dbReference type="InterPro" id="IPR041657">
    <property type="entry name" value="HTH_17"/>
</dbReference>
<dbReference type="AlphaFoldDB" id="A0A4R6KM79"/>
<organism evidence="2 3">
    <name type="scientific">Kribbella caucasensis</name>
    <dbReference type="NCBI Taxonomy" id="2512215"/>
    <lineage>
        <taxon>Bacteria</taxon>
        <taxon>Bacillati</taxon>
        <taxon>Actinomycetota</taxon>
        <taxon>Actinomycetes</taxon>
        <taxon>Propionibacteriales</taxon>
        <taxon>Kribbellaceae</taxon>
        <taxon>Kribbella</taxon>
    </lineage>
</organism>
<dbReference type="SUPFAM" id="SSF46955">
    <property type="entry name" value="Putative DNA-binding domain"/>
    <property type="match status" value="1"/>
</dbReference>
<comment type="caution">
    <text evidence="2">The sequence shown here is derived from an EMBL/GenBank/DDBJ whole genome shotgun (WGS) entry which is preliminary data.</text>
</comment>
<dbReference type="EMBL" id="SNWQ01000003">
    <property type="protein sequence ID" value="TDO51495.1"/>
    <property type="molecule type" value="Genomic_DNA"/>
</dbReference>
<reference evidence="2 3" key="1">
    <citation type="submission" date="2019-03" db="EMBL/GenBank/DDBJ databases">
        <title>Genomic Encyclopedia of Type Strains, Phase III (KMG-III): the genomes of soil and plant-associated and newly described type strains.</title>
        <authorList>
            <person name="Whitman W."/>
        </authorList>
    </citation>
    <scope>NUCLEOTIDE SEQUENCE [LARGE SCALE GENOMIC DNA]</scope>
    <source>
        <strain evidence="2 3">VKM Ac-2527</strain>
    </source>
</reference>